<reference evidence="1 2" key="1">
    <citation type="submission" date="2023-08" db="EMBL/GenBank/DDBJ databases">
        <title>Annotated Genome Sequence of Vanrija albida AlHP1.</title>
        <authorList>
            <person name="Herzog R."/>
        </authorList>
    </citation>
    <scope>NUCLEOTIDE SEQUENCE [LARGE SCALE GENOMIC DNA]</scope>
    <source>
        <strain evidence="1 2">AlHP1</strain>
    </source>
</reference>
<dbReference type="RefSeq" id="XP_069211265.1">
    <property type="nucleotide sequence ID" value="XM_069350879.1"/>
</dbReference>
<dbReference type="GeneID" id="95983315"/>
<proteinExistence type="predicted"/>
<dbReference type="EMBL" id="JBBXJM010000002">
    <property type="protein sequence ID" value="KAL1411321.1"/>
    <property type="molecule type" value="Genomic_DNA"/>
</dbReference>
<name>A0ABR3Q9G9_9TREE</name>
<organism evidence="1 2">
    <name type="scientific">Vanrija albida</name>
    <dbReference type="NCBI Taxonomy" id="181172"/>
    <lineage>
        <taxon>Eukaryota</taxon>
        <taxon>Fungi</taxon>
        <taxon>Dikarya</taxon>
        <taxon>Basidiomycota</taxon>
        <taxon>Agaricomycotina</taxon>
        <taxon>Tremellomycetes</taxon>
        <taxon>Trichosporonales</taxon>
        <taxon>Trichosporonaceae</taxon>
        <taxon>Vanrija</taxon>
    </lineage>
</organism>
<comment type="caution">
    <text evidence="1">The sequence shown here is derived from an EMBL/GenBank/DDBJ whole genome shotgun (WGS) entry which is preliminary data.</text>
</comment>
<dbReference type="SUPFAM" id="SSF56112">
    <property type="entry name" value="Protein kinase-like (PK-like)"/>
    <property type="match status" value="1"/>
</dbReference>
<evidence type="ECO:0008006" key="3">
    <source>
        <dbReference type="Google" id="ProtNLM"/>
    </source>
</evidence>
<keyword evidence="2" id="KW-1185">Reference proteome</keyword>
<protein>
    <recommendedName>
        <fullName evidence="3">Aminoglycoside phosphotransferase domain-containing protein</fullName>
    </recommendedName>
</protein>
<dbReference type="Gene3D" id="3.90.1200.10">
    <property type="match status" value="1"/>
</dbReference>
<dbReference type="InterPro" id="IPR011009">
    <property type="entry name" value="Kinase-like_dom_sf"/>
</dbReference>
<dbReference type="Gene3D" id="3.30.200.20">
    <property type="entry name" value="Phosphorylase Kinase, domain 1"/>
    <property type="match status" value="1"/>
</dbReference>
<accession>A0ABR3Q9G9</accession>
<dbReference type="Proteomes" id="UP001565368">
    <property type="component" value="Unassembled WGS sequence"/>
</dbReference>
<evidence type="ECO:0000313" key="2">
    <source>
        <dbReference type="Proteomes" id="UP001565368"/>
    </source>
</evidence>
<sequence length="420" mass="44042">MLADDWNAYITATLGIPATEFTVKHLTGGVINSTVRLRLTQPLSDIVAAAAARFPTDAATDATSYVLKFAPAHMPNEPSVPLSTARQAVEARALRHLATAPRLVSALGAADVAVPRLVWHDEERTVLWISDLGELTTLSDYLRAQVADDGAVSALWDGEAAPSPAAIGAKLGETLARIHAASVNPPAEDVAPLTYRESDVATQLKSYLETLFTKYELDTAADAEKIASRMGLDFSPEPLDGLKVWGMGDLWPGSVLLAAPPSAGMALVDWEFPFVAHPGSEVGMILAHVAGHAYEAVYPPAGRESAAQAAVRARAVAFGAALADAYAAHAPQLLSHSFTRAALCAYGREVALQADFSAEFLSDAGKRASVLEGRGALLAAGEGEGDVDLARWERVAGEEEGVGGGALLLPLLARVRRAGD</sequence>
<evidence type="ECO:0000313" key="1">
    <source>
        <dbReference type="EMBL" id="KAL1411321.1"/>
    </source>
</evidence>
<gene>
    <name evidence="1" type="ORF">Q8F55_002272</name>
</gene>